<reference evidence="1 2" key="1">
    <citation type="submission" date="2018-03" db="EMBL/GenBank/DDBJ databases">
        <title>Genomic Encyclopedia of Type Strains, Phase III (KMG-III): the genomes of soil and plant-associated and newly described type strains.</title>
        <authorList>
            <person name="Whitman W."/>
        </authorList>
    </citation>
    <scope>NUCLEOTIDE SEQUENCE [LARGE SCALE GENOMIC DNA]</scope>
    <source>
        <strain evidence="1 2">CGMCC 4.7097</strain>
    </source>
</reference>
<evidence type="ECO:0000313" key="2">
    <source>
        <dbReference type="Proteomes" id="UP000241118"/>
    </source>
</evidence>
<evidence type="ECO:0000313" key="1">
    <source>
        <dbReference type="EMBL" id="PSL52637.1"/>
    </source>
</evidence>
<name>A0A2P8I2E2_SACCR</name>
<comment type="caution">
    <text evidence="1">The sequence shown here is derived from an EMBL/GenBank/DDBJ whole genome shotgun (WGS) entry which is preliminary data.</text>
</comment>
<protein>
    <recommendedName>
        <fullName evidence="3">MafI family immunity protein</fullName>
    </recommendedName>
</protein>
<dbReference type="OrthoDB" id="4274041at2"/>
<gene>
    <name evidence="1" type="ORF">B0I31_112106</name>
</gene>
<organism evidence="1 2">
    <name type="scientific">Saccharothrix carnea</name>
    <dbReference type="NCBI Taxonomy" id="1280637"/>
    <lineage>
        <taxon>Bacteria</taxon>
        <taxon>Bacillati</taxon>
        <taxon>Actinomycetota</taxon>
        <taxon>Actinomycetes</taxon>
        <taxon>Pseudonocardiales</taxon>
        <taxon>Pseudonocardiaceae</taxon>
        <taxon>Saccharothrix</taxon>
    </lineage>
</organism>
<dbReference type="EMBL" id="PYAX01000012">
    <property type="protein sequence ID" value="PSL52637.1"/>
    <property type="molecule type" value="Genomic_DNA"/>
</dbReference>
<sequence length="87" mass="9909">MDPMRYRVELESLLEDSPLSDPGVIGDVRGLLDAGEYALAFDTMCSWIYEDDLLVGLSYYERLARMSEVMGSERLVERIRELVSEDG</sequence>
<proteinExistence type="predicted"/>
<keyword evidence="2" id="KW-1185">Reference proteome</keyword>
<dbReference type="InterPro" id="IPR047880">
    <property type="entry name" value="MafI-like"/>
</dbReference>
<dbReference type="Proteomes" id="UP000241118">
    <property type="component" value="Unassembled WGS sequence"/>
</dbReference>
<accession>A0A2P8I2E2</accession>
<dbReference type="RefSeq" id="WP_106618810.1">
    <property type="nucleotide sequence ID" value="NZ_PYAX01000012.1"/>
</dbReference>
<dbReference type="AlphaFoldDB" id="A0A2P8I2E2"/>
<evidence type="ECO:0008006" key="3">
    <source>
        <dbReference type="Google" id="ProtNLM"/>
    </source>
</evidence>
<dbReference type="NCBIfam" id="NF033691">
    <property type="entry name" value="immunity_MafI"/>
    <property type="match status" value="1"/>
</dbReference>